<keyword evidence="2" id="KW-1185">Reference proteome</keyword>
<name>A0A371GDP7_MUCPR</name>
<accession>A0A371GDP7</accession>
<comment type="caution">
    <text evidence="1">The sequence shown here is derived from an EMBL/GenBank/DDBJ whole genome shotgun (WGS) entry which is preliminary data.</text>
</comment>
<sequence length="80" mass="8905">MVCRHLQFCCRISVPTKGIPTVQRETSIRSSNFVIQYLEAAVMDQLGWPKKCLIEGSIGPPFSETLINSSPPAKNAKKQE</sequence>
<dbReference type="AlphaFoldDB" id="A0A371GDP7"/>
<dbReference type="Proteomes" id="UP000257109">
    <property type="component" value="Unassembled WGS sequence"/>
</dbReference>
<gene>
    <name evidence="1" type="ORF">CR513_29730</name>
</gene>
<organism evidence="1 2">
    <name type="scientific">Mucuna pruriens</name>
    <name type="common">Velvet bean</name>
    <name type="synonym">Dolichos pruriens</name>
    <dbReference type="NCBI Taxonomy" id="157652"/>
    <lineage>
        <taxon>Eukaryota</taxon>
        <taxon>Viridiplantae</taxon>
        <taxon>Streptophyta</taxon>
        <taxon>Embryophyta</taxon>
        <taxon>Tracheophyta</taxon>
        <taxon>Spermatophyta</taxon>
        <taxon>Magnoliopsida</taxon>
        <taxon>eudicotyledons</taxon>
        <taxon>Gunneridae</taxon>
        <taxon>Pentapetalae</taxon>
        <taxon>rosids</taxon>
        <taxon>fabids</taxon>
        <taxon>Fabales</taxon>
        <taxon>Fabaceae</taxon>
        <taxon>Papilionoideae</taxon>
        <taxon>50 kb inversion clade</taxon>
        <taxon>NPAAA clade</taxon>
        <taxon>indigoferoid/millettioid clade</taxon>
        <taxon>Phaseoleae</taxon>
        <taxon>Mucuna</taxon>
    </lineage>
</organism>
<evidence type="ECO:0000313" key="2">
    <source>
        <dbReference type="Proteomes" id="UP000257109"/>
    </source>
</evidence>
<reference evidence="1" key="1">
    <citation type="submission" date="2018-05" db="EMBL/GenBank/DDBJ databases">
        <title>Draft genome of Mucuna pruriens seed.</title>
        <authorList>
            <person name="Nnadi N.E."/>
            <person name="Vos R."/>
            <person name="Hasami M.H."/>
            <person name="Devisetty U.K."/>
            <person name="Aguiy J.C."/>
        </authorList>
    </citation>
    <scope>NUCLEOTIDE SEQUENCE [LARGE SCALE GENOMIC DNA]</scope>
    <source>
        <strain evidence="1">JCA_2017</strain>
    </source>
</reference>
<evidence type="ECO:0000313" key="1">
    <source>
        <dbReference type="EMBL" id="RDX88660.1"/>
    </source>
</evidence>
<feature type="non-terminal residue" evidence="1">
    <location>
        <position position="1"/>
    </location>
</feature>
<proteinExistence type="predicted"/>
<dbReference type="EMBL" id="QJKJ01005880">
    <property type="protein sequence ID" value="RDX88660.1"/>
    <property type="molecule type" value="Genomic_DNA"/>
</dbReference>
<protein>
    <submittedName>
        <fullName evidence="1">Uncharacterized protein</fullName>
    </submittedName>
</protein>